<reference evidence="1 2" key="1">
    <citation type="submission" date="2020-08" db="EMBL/GenBank/DDBJ databases">
        <title>A Genomic Blueprint of the Chicken Gut Microbiome.</title>
        <authorList>
            <person name="Gilroy R."/>
            <person name="Ravi A."/>
            <person name="Getino M."/>
            <person name="Pursley I."/>
            <person name="Horton D.L."/>
            <person name="Alikhan N.-F."/>
            <person name="Baker D."/>
            <person name="Gharbi K."/>
            <person name="Hall N."/>
            <person name="Watson M."/>
            <person name="Adriaenssens E.M."/>
            <person name="Foster-Nyarko E."/>
            <person name="Jarju S."/>
            <person name="Secka A."/>
            <person name="Antonio M."/>
            <person name="Oren A."/>
            <person name="Chaudhuri R."/>
            <person name="La Ragione R.M."/>
            <person name="Hildebrand F."/>
            <person name="Pallen M.J."/>
        </authorList>
    </citation>
    <scope>NUCLEOTIDE SEQUENCE [LARGE SCALE GENOMIC DNA]</scope>
    <source>
        <strain evidence="1 2">Sa1BUA8</strain>
    </source>
</reference>
<comment type="caution">
    <text evidence="1">The sequence shown here is derived from an EMBL/GenBank/DDBJ whole genome shotgun (WGS) entry which is preliminary data.</text>
</comment>
<sequence length="168" mass="18300">MSIEEPRETADGLWSVGVHGMHPSTLVRALDLEVPFVVIEGHLPFRSGWHDVDVPLAAPDVAGVRRVRGLRYDLLMSPAEVLDAADELDRAGQGWLFAWQAIRMPPPDLLLDGKSGRARSAAVRGCGVTLILDLPHADESAVLTSPDRTRLRGAVGRLEHHLATQRLA</sequence>
<dbReference type="RefSeq" id="WP_193718938.1">
    <property type="nucleotide sequence ID" value="NZ_JACSPN010000004.1"/>
</dbReference>
<accession>A0A9D5U6Y3</accession>
<evidence type="ECO:0000313" key="1">
    <source>
        <dbReference type="EMBL" id="MBE7699648.1"/>
    </source>
</evidence>
<protein>
    <submittedName>
        <fullName evidence="1">Uncharacterized protein</fullName>
    </submittedName>
</protein>
<keyword evidence="2" id="KW-1185">Reference proteome</keyword>
<dbReference type="EMBL" id="JACSPN010000004">
    <property type="protein sequence ID" value="MBE7699648.1"/>
    <property type="molecule type" value="Genomic_DNA"/>
</dbReference>
<organism evidence="1 2">
    <name type="scientific">Oerskovia douganii</name>
    <dbReference type="NCBI Taxonomy" id="2762210"/>
    <lineage>
        <taxon>Bacteria</taxon>
        <taxon>Bacillati</taxon>
        <taxon>Actinomycetota</taxon>
        <taxon>Actinomycetes</taxon>
        <taxon>Micrococcales</taxon>
        <taxon>Cellulomonadaceae</taxon>
        <taxon>Oerskovia</taxon>
    </lineage>
</organism>
<name>A0A9D5U6Y3_9CELL</name>
<gene>
    <name evidence="1" type="ORF">H9623_04900</name>
</gene>
<dbReference type="Proteomes" id="UP000822993">
    <property type="component" value="Unassembled WGS sequence"/>
</dbReference>
<evidence type="ECO:0000313" key="2">
    <source>
        <dbReference type="Proteomes" id="UP000822993"/>
    </source>
</evidence>
<proteinExistence type="predicted"/>
<dbReference type="AlphaFoldDB" id="A0A9D5U6Y3"/>